<organism evidence="2 3">
    <name type="scientific">Folsomia candida</name>
    <name type="common">Springtail</name>
    <dbReference type="NCBI Taxonomy" id="158441"/>
    <lineage>
        <taxon>Eukaryota</taxon>
        <taxon>Metazoa</taxon>
        <taxon>Ecdysozoa</taxon>
        <taxon>Arthropoda</taxon>
        <taxon>Hexapoda</taxon>
        <taxon>Collembola</taxon>
        <taxon>Entomobryomorpha</taxon>
        <taxon>Isotomoidea</taxon>
        <taxon>Isotomidae</taxon>
        <taxon>Proisotominae</taxon>
        <taxon>Folsomia</taxon>
    </lineage>
</organism>
<keyword evidence="1" id="KW-0812">Transmembrane</keyword>
<dbReference type="OrthoDB" id="6478931at2759"/>
<name>A0A226DAX8_FOLCA</name>
<dbReference type="AlphaFoldDB" id="A0A226DAX8"/>
<evidence type="ECO:0008006" key="4">
    <source>
        <dbReference type="Google" id="ProtNLM"/>
    </source>
</evidence>
<keyword evidence="1" id="KW-1133">Transmembrane helix</keyword>
<comment type="caution">
    <text evidence="2">The sequence shown here is derived from an EMBL/GenBank/DDBJ whole genome shotgun (WGS) entry which is preliminary data.</text>
</comment>
<sequence>MDTEVLRVSQINLNLTKKWKYISTLPTILFCLLGLGNIFVIISHLTDDSSKKGVTRGGRQLATSTFHSTVIIKGAVHIFTIVFVRATIFLKREQVTQFFGEFKTLVEQWSSFSSQAALSSDKTKSVGIISTRSEGRLRVELIILCISFIILTADMWEGYLSDRAASLTSSLVIVIPPMLGYVHAIFPFLLTFFLNWYVEILRGLINSSNFALVEMKIQLYHRLSDNVSSFVRLFGTCIVIDMAHSVMRIVFCAYFVASFASEPVRNVRGMISDVFTVVGYFYFLFMICKKGSQLEGGSGDFIKICENGFGESEKLYGSFLFRPRHPKLRKIYLDTDYFRVNLGLITPIVGTVTTNLIVLMQFQNGDKT</sequence>
<evidence type="ECO:0000256" key="1">
    <source>
        <dbReference type="SAM" id="Phobius"/>
    </source>
</evidence>
<feature type="transmembrane region" description="Helical" evidence="1">
    <location>
        <begin position="21"/>
        <end position="45"/>
    </location>
</feature>
<evidence type="ECO:0000313" key="3">
    <source>
        <dbReference type="Proteomes" id="UP000198287"/>
    </source>
</evidence>
<keyword evidence="1" id="KW-0472">Membrane</keyword>
<feature type="transmembrane region" description="Helical" evidence="1">
    <location>
        <begin position="179"/>
        <end position="198"/>
    </location>
</feature>
<feature type="transmembrane region" description="Helical" evidence="1">
    <location>
        <begin position="65"/>
        <end position="84"/>
    </location>
</feature>
<dbReference type="EMBL" id="LNIX01000027">
    <property type="protein sequence ID" value="OXA41994.1"/>
    <property type="molecule type" value="Genomic_DNA"/>
</dbReference>
<keyword evidence="3" id="KW-1185">Reference proteome</keyword>
<feature type="transmembrane region" description="Helical" evidence="1">
    <location>
        <begin position="141"/>
        <end position="159"/>
    </location>
</feature>
<accession>A0A226DAX8</accession>
<feature type="transmembrane region" description="Helical" evidence="1">
    <location>
        <begin position="230"/>
        <end position="257"/>
    </location>
</feature>
<evidence type="ECO:0000313" key="2">
    <source>
        <dbReference type="EMBL" id="OXA41994.1"/>
    </source>
</evidence>
<reference evidence="2 3" key="1">
    <citation type="submission" date="2015-12" db="EMBL/GenBank/DDBJ databases">
        <title>The genome of Folsomia candida.</title>
        <authorList>
            <person name="Faddeeva A."/>
            <person name="Derks M.F."/>
            <person name="Anvar Y."/>
            <person name="Smit S."/>
            <person name="Van Straalen N."/>
            <person name="Roelofs D."/>
        </authorList>
    </citation>
    <scope>NUCLEOTIDE SEQUENCE [LARGE SCALE GENOMIC DNA]</scope>
    <source>
        <strain evidence="2 3">VU population</strain>
        <tissue evidence="2">Whole body</tissue>
    </source>
</reference>
<protein>
    <recommendedName>
        <fullName evidence="4">Gustatory receptor</fullName>
    </recommendedName>
</protein>
<gene>
    <name evidence="2" type="ORF">Fcan01_23126</name>
</gene>
<dbReference type="Proteomes" id="UP000198287">
    <property type="component" value="Unassembled WGS sequence"/>
</dbReference>
<proteinExistence type="predicted"/>
<feature type="transmembrane region" description="Helical" evidence="1">
    <location>
        <begin position="269"/>
        <end position="288"/>
    </location>
</feature>
<feature type="transmembrane region" description="Helical" evidence="1">
    <location>
        <begin position="337"/>
        <end position="362"/>
    </location>
</feature>